<dbReference type="Proteomes" id="UP000693970">
    <property type="component" value="Unassembled WGS sequence"/>
</dbReference>
<proteinExistence type="predicted"/>
<sequence length="477" mass="53698">MPRRAIKTITKNSPLRIRRLEEDDSENRCNHCQDDEDIVSSKYFHCYLLKSEDPKHPHKTYVGFTTNPHRRLRQHNGIVKGGAWRTKRGGRPWTFVAIVEGFPSNVVALKFEWAWQHCNKSLAVRGVIGDDNARKLHRKRGVAGQLTMLKTLLQQCGDGLYGNVPLTVYFFGDQNRTLYEKAVLMPSVSNVGVTTADLRFKLISSVEDMPFYVFQKQRGAKANEKRIMALSASFAASATISDQVSPKVVNRHMDDLYRRCQDTLIDLQTSSDEEDIISRSTKEGGEMGMDFFLESSFEVDDISEDDDDEASWLTTSMKELSVGSKMDPQELSQASNFDHDSDSDSFGSSKHSLRLKTIEGRLPRLALRSKTSAIESSDCMYLGSSDDDYSGRSPLMAIHGCDNWPSLHGPSSQNHLSTRFIQANPQMRLDIDSERDGHDDDLGDLAVSRRYIESVKFAPKPLDSNAKIVDLIDLCSP</sequence>
<dbReference type="AlphaFoldDB" id="A0A9K3KKM0"/>
<reference evidence="3" key="1">
    <citation type="journal article" date="2021" name="Sci. Rep.">
        <title>Diploid genomic architecture of Nitzschia inconspicua, an elite biomass production diatom.</title>
        <authorList>
            <person name="Oliver A."/>
            <person name="Podell S."/>
            <person name="Pinowska A."/>
            <person name="Traller J.C."/>
            <person name="Smith S.R."/>
            <person name="McClure R."/>
            <person name="Beliaev A."/>
            <person name="Bohutskyi P."/>
            <person name="Hill E.A."/>
            <person name="Rabines A."/>
            <person name="Zheng H."/>
            <person name="Allen L.Z."/>
            <person name="Kuo A."/>
            <person name="Grigoriev I.V."/>
            <person name="Allen A.E."/>
            <person name="Hazlebeck D."/>
            <person name="Allen E.E."/>
        </authorList>
    </citation>
    <scope>NUCLEOTIDE SEQUENCE</scope>
    <source>
        <strain evidence="3">Hildebrandi</strain>
    </source>
</reference>
<dbReference type="EMBL" id="JAGRRH010000022">
    <property type="protein sequence ID" value="KAG7345081.1"/>
    <property type="molecule type" value="Genomic_DNA"/>
</dbReference>
<evidence type="ECO:0000256" key="1">
    <source>
        <dbReference type="SAM" id="MobiDB-lite"/>
    </source>
</evidence>
<dbReference type="Pfam" id="PF01541">
    <property type="entry name" value="GIY-YIG"/>
    <property type="match status" value="1"/>
</dbReference>
<name>A0A9K3KKM0_9STRA</name>
<evidence type="ECO:0000313" key="3">
    <source>
        <dbReference type="EMBL" id="KAG7345081.1"/>
    </source>
</evidence>
<protein>
    <submittedName>
        <fullName evidence="3">GIY-YIG catalytic domain containing protein</fullName>
    </submittedName>
</protein>
<comment type="caution">
    <text evidence="3">The sequence shown here is derived from an EMBL/GenBank/DDBJ whole genome shotgun (WGS) entry which is preliminary data.</text>
</comment>
<dbReference type="PANTHER" id="PTHR20208">
    <property type="entry name" value="STRUCTURE-SPECIFIC ENDONUCLEASE SUBUNIT SLX1"/>
    <property type="match status" value="1"/>
</dbReference>
<dbReference type="InterPro" id="IPR050381">
    <property type="entry name" value="SLX1_endonuclease"/>
</dbReference>
<gene>
    <name evidence="3" type="ORF">IV203_032612</name>
</gene>
<dbReference type="CDD" id="cd10455">
    <property type="entry name" value="GIY-YIG_SLX1"/>
    <property type="match status" value="1"/>
</dbReference>
<keyword evidence="4" id="KW-1185">Reference proteome</keyword>
<reference evidence="3" key="2">
    <citation type="submission" date="2021-04" db="EMBL/GenBank/DDBJ databases">
        <authorList>
            <person name="Podell S."/>
        </authorList>
    </citation>
    <scope>NUCLEOTIDE SEQUENCE</scope>
    <source>
        <strain evidence="3">Hildebrandi</strain>
    </source>
</reference>
<evidence type="ECO:0000313" key="4">
    <source>
        <dbReference type="Proteomes" id="UP000693970"/>
    </source>
</evidence>
<dbReference type="OrthoDB" id="24645at2759"/>
<dbReference type="PROSITE" id="PS50164">
    <property type="entry name" value="GIY_YIG"/>
    <property type="match status" value="1"/>
</dbReference>
<accession>A0A9K3KKM0</accession>
<evidence type="ECO:0000259" key="2">
    <source>
        <dbReference type="PROSITE" id="PS50164"/>
    </source>
</evidence>
<feature type="region of interest" description="Disordered" evidence="1">
    <location>
        <begin position="323"/>
        <end position="349"/>
    </location>
</feature>
<dbReference type="PANTHER" id="PTHR20208:SF13">
    <property type="entry name" value="STRUCTURE-SPECIFIC ENDONUCLEASE SUBUNIT SLX1"/>
    <property type="match status" value="1"/>
</dbReference>
<dbReference type="InterPro" id="IPR000305">
    <property type="entry name" value="GIY-YIG_endonuc"/>
</dbReference>
<organism evidence="3 4">
    <name type="scientific">Nitzschia inconspicua</name>
    <dbReference type="NCBI Taxonomy" id="303405"/>
    <lineage>
        <taxon>Eukaryota</taxon>
        <taxon>Sar</taxon>
        <taxon>Stramenopiles</taxon>
        <taxon>Ochrophyta</taxon>
        <taxon>Bacillariophyta</taxon>
        <taxon>Bacillariophyceae</taxon>
        <taxon>Bacillariophycidae</taxon>
        <taxon>Bacillariales</taxon>
        <taxon>Bacillariaceae</taxon>
        <taxon>Nitzschia</taxon>
    </lineage>
</organism>
<feature type="domain" description="GIY-YIG" evidence="2">
    <location>
        <begin position="42"/>
        <end position="125"/>
    </location>
</feature>